<evidence type="ECO:0000313" key="2">
    <source>
        <dbReference type="EMBL" id="GHI82883.1"/>
    </source>
</evidence>
<keyword evidence="3" id="KW-1185">Reference proteome</keyword>
<feature type="compositionally biased region" description="Basic and acidic residues" evidence="1">
    <location>
        <begin position="25"/>
        <end position="45"/>
    </location>
</feature>
<name>A0A919GXC4_9ACTN</name>
<comment type="caution">
    <text evidence="2">The sequence shown here is derived from an EMBL/GenBank/DDBJ whole genome shotgun (WGS) entry which is preliminary data.</text>
</comment>
<dbReference type="AlphaFoldDB" id="A0A919GXC4"/>
<dbReference type="EMBL" id="BNEE01000003">
    <property type="protein sequence ID" value="GHI82883.1"/>
    <property type="molecule type" value="Genomic_DNA"/>
</dbReference>
<protein>
    <submittedName>
        <fullName evidence="2">Uncharacterized protein</fullName>
    </submittedName>
</protein>
<evidence type="ECO:0000256" key="1">
    <source>
        <dbReference type="SAM" id="MobiDB-lite"/>
    </source>
</evidence>
<proteinExistence type="predicted"/>
<organism evidence="2 3">
    <name type="scientific">Streptomyces xanthophaeus</name>
    <dbReference type="NCBI Taxonomy" id="67385"/>
    <lineage>
        <taxon>Bacteria</taxon>
        <taxon>Bacillati</taxon>
        <taxon>Actinomycetota</taxon>
        <taxon>Actinomycetes</taxon>
        <taxon>Kitasatosporales</taxon>
        <taxon>Streptomycetaceae</taxon>
        <taxon>Streptomyces</taxon>
    </lineage>
</organism>
<feature type="compositionally biased region" description="Basic and acidic residues" evidence="1">
    <location>
        <begin position="56"/>
        <end position="74"/>
    </location>
</feature>
<feature type="region of interest" description="Disordered" evidence="1">
    <location>
        <begin position="1"/>
        <end position="74"/>
    </location>
</feature>
<evidence type="ECO:0000313" key="3">
    <source>
        <dbReference type="Proteomes" id="UP000600026"/>
    </source>
</evidence>
<dbReference type="Proteomes" id="UP000600026">
    <property type="component" value="Unassembled WGS sequence"/>
</dbReference>
<sequence length="74" mass="8131">MPSPTATSANGTRPPDNAEGSIRVRLRDDVLEISERLQSNERLPDSKSGQPGVHLGQERGEVCRQRHRSVPDDA</sequence>
<dbReference type="RefSeq" id="WP_031143024.1">
    <property type="nucleotide sequence ID" value="NZ_BNEE01000003.1"/>
</dbReference>
<gene>
    <name evidence="2" type="ORF">Sxan_02470</name>
</gene>
<reference evidence="2" key="1">
    <citation type="submission" date="2020-09" db="EMBL/GenBank/DDBJ databases">
        <title>Whole genome shotgun sequence of Streptomyces xanthophaeus NBRC 12829.</title>
        <authorList>
            <person name="Komaki H."/>
            <person name="Tamura T."/>
        </authorList>
    </citation>
    <scope>NUCLEOTIDE SEQUENCE</scope>
    <source>
        <strain evidence="2">NBRC 12829</strain>
    </source>
</reference>
<accession>A0A919GXC4</accession>
<feature type="compositionally biased region" description="Polar residues" evidence="1">
    <location>
        <begin position="1"/>
        <end position="11"/>
    </location>
</feature>